<keyword evidence="3" id="KW-1185">Reference proteome</keyword>
<dbReference type="Gene3D" id="3.40.50.720">
    <property type="entry name" value="NAD(P)-binding Rossmann-like Domain"/>
    <property type="match status" value="1"/>
</dbReference>
<feature type="domain" description="Enoyl reductase (ER)" evidence="1">
    <location>
        <begin position="10"/>
        <end position="326"/>
    </location>
</feature>
<dbReference type="Proteomes" id="UP001595772">
    <property type="component" value="Unassembled WGS sequence"/>
</dbReference>
<dbReference type="SUPFAM" id="SSF50129">
    <property type="entry name" value="GroES-like"/>
    <property type="match status" value="1"/>
</dbReference>
<sequence length="333" mass="36304">MQGWLVKELGDPSEALSLEKDLDTPKIGDNEVLIKVEAIALNFFDILLCQGKYQQKPPLPFTIGSELSGTVIEAAEESKYKVGQRVLAQPNLPNGGLVEYISIKENKVFPIPDSMSWEEAASMFVTYHTSYYALHNRANLKSGEVLLVHAGAGGVGSSAIQLGKAAGAFVIATAGGADKVKVCKELGADIVIDYLNEDFVKIVKDATNGKGADVIYDPVGGEVFDRSRKCIAFDGRILVIGFASGTIPEVAINHILIKGYSVVGVHWGYFMQLTDQATINKEHDALMKLYNEGKIKPLIYKTFQFDQVKEALELLGNRQSWGKLVVSNTNPNH</sequence>
<name>A0ABV8GZQ7_9BACI</name>
<dbReference type="InterPro" id="IPR051397">
    <property type="entry name" value="Zn-ADH-like_protein"/>
</dbReference>
<dbReference type="SUPFAM" id="SSF51735">
    <property type="entry name" value="NAD(P)-binding Rossmann-fold domains"/>
    <property type="match status" value="1"/>
</dbReference>
<evidence type="ECO:0000313" key="3">
    <source>
        <dbReference type="Proteomes" id="UP001595772"/>
    </source>
</evidence>
<dbReference type="PANTHER" id="PTHR43677">
    <property type="entry name" value="SHORT-CHAIN DEHYDROGENASE/REDUCTASE"/>
    <property type="match status" value="1"/>
</dbReference>
<dbReference type="GO" id="GO:0016491">
    <property type="term" value="F:oxidoreductase activity"/>
    <property type="evidence" value="ECO:0007669"/>
    <property type="project" value="UniProtKB-KW"/>
</dbReference>
<dbReference type="InterPro" id="IPR013149">
    <property type="entry name" value="ADH-like_C"/>
</dbReference>
<dbReference type="CDD" id="cd08241">
    <property type="entry name" value="QOR1"/>
    <property type="match status" value="1"/>
</dbReference>
<evidence type="ECO:0000313" key="2">
    <source>
        <dbReference type="EMBL" id="MFC4024040.1"/>
    </source>
</evidence>
<keyword evidence="2" id="KW-0560">Oxidoreductase</keyword>
<accession>A0ABV8GZQ7</accession>
<dbReference type="InterPro" id="IPR036291">
    <property type="entry name" value="NAD(P)-bd_dom_sf"/>
</dbReference>
<dbReference type="EMBL" id="JBHSAO010000006">
    <property type="protein sequence ID" value="MFC4024040.1"/>
    <property type="molecule type" value="Genomic_DNA"/>
</dbReference>
<reference evidence="3" key="1">
    <citation type="journal article" date="2019" name="Int. J. Syst. Evol. Microbiol.">
        <title>The Global Catalogue of Microorganisms (GCM) 10K type strain sequencing project: providing services to taxonomists for standard genome sequencing and annotation.</title>
        <authorList>
            <consortium name="The Broad Institute Genomics Platform"/>
            <consortium name="The Broad Institute Genome Sequencing Center for Infectious Disease"/>
            <person name="Wu L."/>
            <person name="Ma J."/>
        </authorList>
    </citation>
    <scope>NUCLEOTIDE SEQUENCE [LARGE SCALE GENOMIC DNA]</scope>
    <source>
        <strain evidence="3">IBRC-M 10703</strain>
    </source>
</reference>
<dbReference type="PANTHER" id="PTHR43677:SF4">
    <property type="entry name" value="QUINONE OXIDOREDUCTASE-LIKE PROTEIN 2"/>
    <property type="match status" value="1"/>
</dbReference>
<proteinExistence type="predicted"/>
<organism evidence="2 3">
    <name type="scientific">Oceanobacillus longus</name>
    <dbReference type="NCBI Taxonomy" id="930120"/>
    <lineage>
        <taxon>Bacteria</taxon>
        <taxon>Bacillati</taxon>
        <taxon>Bacillota</taxon>
        <taxon>Bacilli</taxon>
        <taxon>Bacillales</taxon>
        <taxon>Bacillaceae</taxon>
        <taxon>Oceanobacillus</taxon>
    </lineage>
</organism>
<dbReference type="SMART" id="SM00829">
    <property type="entry name" value="PKS_ER"/>
    <property type="match status" value="1"/>
</dbReference>
<dbReference type="InterPro" id="IPR013154">
    <property type="entry name" value="ADH-like_N"/>
</dbReference>
<dbReference type="EC" id="1.-.-.-" evidence="2"/>
<gene>
    <name evidence="2" type="ORF">ACFOUV_09560</name>
</gene>
<comment type="caution">
    <text evidence="2">The sequence shown here is derived from an EMBL/GenBank/DDBJ whole genome shotgun (WGS) entry which is preliminary data.</text>
</comment>
<dbReference type="Gene3D" id="3.90.180.10">
    <property type="entry name" value="Medium-chain alcohol dehydrogenases, catalytic domain"/>
    <property type="match status" value="1"/>
</dbReference>
<dbReference type="RefSeq" id="WP_379496531.1">
    <property type="nucleotide sequence ID" value="NZ_JBHSAO010000006.1"/>
</dbReference>
<dbReference type="InterPro" id="IPR020843">
    <property type="entry name" value="ER"/>
</dbReference>
<dbReference type="Pfam" id="PF08240">
    <property type="entry name" value="ADH_N"/>
    <property type="match status" value="1"/>
</dbReference>
<dbReference type="InterPro" id="IPR011032">
    <property type="entry name" value="GroES-like_sf"/>
</dbReference>
<dbReference type="Pfam" id="PF00107">
    <property type="entry name" value="ADH_zinc_N"/>
    <property type="match status" value="1"/>
</dbReference>
<dbReference type="PROSITE" id="PS01162">
    <property type="entry name" value="QOR_ZETA_CRYSTAL"/>
    <property type="match status" value="1"/>
</dbReference>
<dbReference type="InterPro" id="IPR002364">
    <property type="entry name" value="Quin_OxRdtase/zeta-crystal_CS"/>
</dbReference>
<protein>
    <submittedName>
        <fullName evidence="2">NADPH:quinone oxidoreductase family protein</fullName>
        <ecNumber evidence="2">1.-.-.-</ecNumber>
    </submittedName>
</protein>
<evidence type="ECO:0000259" key="1">
    <source>
        <dbReference type="SMART" id="SM00829"/>
    </source>
</evidence>